<evidence type="ECO:0000256" key="2">
    <source>
        <dbReference type="ARBA" id="ARBA00022475"/>
    </source>
</evidence>
<organism evidence="9 10">
    <name type="scientific">Halomonas huangheensis</name>
    <dbReference type="NCBI Taxonomy" id="1178482"/>
    <lineage>
        <taxon>Bacteria</taxon>
        <taxon>Pseudomonadati</taxon>
        <taxon>Pseudomonadota</taxon>
        <taxon>Gammaproteobacteria</taxon>
        <taxon>Oceanospirillales</taxon>
        <taxon>Halomonadaceae</taxon>
        <taxon>Halomonas</taxon>
    </lineage>
</organism>
<evidence type="ECO:0000256" key="1">
    <source>
        <dbReference type="ARBA" id="ARBA00004429"/>
    </source>
</evidence>
<feature type="transmembrane region" description="Helical" evidence="7">
    <location>
        <begin position="234"/>
        <end position="257"/>
    </location>
</feature>
<feature type="transmembrane region" description="Helical" evidence="7">
    <location>
        <begin position="423"/>
        <end position="444"/>
    </location>
</feature>
<feature type="domain" description="TRAP C4-dicarboxylate transport system permease DctM subunit" evidence="8">
    <location>
        <begin position="24"/>
        <end position="443"/>
    </location>
</feature>
<evidence type="ECO:0000313" key="10">
    <source>
        <dbReference type="Proteomes" id="UP000019113"/>
    </source>
</evidence>
<feature type="transmembrane region" description="Helical" evidence="7">
    <location>
        <begin position="72"/>
        <end position="88"/>
    </location>
</feature>
<evidence type="ECO:0000256" key="3">
    <source>
        <dbReference type="ARBA" id="ARBA00022519"/>
    </source>
</evidence>
<dbReference type="GO" id="GO:0022857">
    <property type="term" value="F:transmembrane transporter activity"/>
    <property type="evidence" value="ECO:0007669"/>
    <property type="project" value="UniProtKB-UniRule"/>
</dbReference>
<dbReference type="OrthoDB" id="9796052at2"/>
<feature type="transmembrane region" description="Helical" evidence="7">
    <location>
        <begin position="153"/>
        <end position="180"/>
    </location>
</feature>
<dbReference type="PANTHER" id="PTHR33362">
    <property type="entry name" value="SIALIC ACID TRAP TRANSPORTER PERMEASE PROTEIN SIAT-RELATED"/>
    <property type="match status" value="1"/>
</dbReference>
<feature type="transmembrane region" description="Helical" evidence="7">
    <location>
        <begin position="380"/>
        <end position="403"/>
    </location>
</feature>
<dbReference type="PANTHER" id="PTHR33362:SF7">
    <property type="entry name" value="SLL1103 PROTEIN"/>
    <property type="match status" value="1"/>
</dbReference>
<gene>
    <name evidence="9" type="ORF">BJB45_09030</name>
</gene>
<keyword evidence="6 7" id="KW-0472">Membrane</keyword>
<dbReference type="NCBIfam" id="TIGR00786">
    <property type="entry name" value="dctM"/>
    <property type="match status" value="1"/>
</dbReference>
<comment type="subunit">
    <text evidence="7">The complex comprises the extracytoplasmic solute receptor protein and the two transmembrane proteins.</text>
</comment>
<dbReference type="eggNOG" id="COG4664">
    <property type="taxonomic scope" value="Bacteria"/>
</dbReference>
<dbReference type="PATRIC" id="fig|1178482.3.peg.968"/>
<feature type="transmembrane region" description="Helical" evidence="7">
    <location>
        <begin position="302"/>
        <end position="320"/>
    </location>
</feature>
<evidence type="ECO:0000256" key="6">
    <source>
        <dbReference type="ARBA" id="ARBA00023136"/>
    </source>
</evidence>
<keyword evidence="7" id="KW-0813">Transport</keyword>
<dbReference type="KEGG" id="hhu:AR456_17970"/>
<dbReference type="PRINTS" id="PR00173">
    <property type="entry name" value="EDTRNSPORT"/>
</dbReference>
<dbReference type="InterPro" id="IPR010656">
    <property type="entry name" value="DctM"/>
</dbReference>
<dbReference type="EMBL" id="AVBC01000019">
    <property type="protein sequence ID" value="ERL52097.1"/>
    <property type="molecule type" value="Genomic_DNA"/>
</dbReference>
<feature type="transmembrane region" description="Helical" evidence="7">
    <location>
        <begin position="263"/>
        <end position="281"/>
    </location>
</feature>
<reference evidence="9 10" key="1">
    <citation type="submission" date="2013-08" db="EMBL/GenBank/DDBJ databases">
        <title>draft genome of Halomonas huanghegensis, strain BJGMM-B45T.</title>
        <authorList>
            <person name="Miao C."/>
            <person name="Wan Y."/>
            <person name="Jin W."/>
        </authorList>
    </citation>
    <scope>NUCLEOTIDE SEQUENCE [LARGE SCALE GENOMIC DNA]</scope>
    <source>
        <strain evidence="9 10">BJGMM-B45</strain>
    </source>
</reference>
<keyword evidence="2" id="KW-1003">Cell membrane</keyword>
<evidence type="ECO:0000313" key="9">
    <source>
        <dbReference type="EMBL" id="ERL52097.1"/>
    </source>
</evidence>
<comment type="similarity">
    <text evidence="7">Belongs to the TRAP transporter large permease family.</text>
</comment>
<feature type="transmembrane region" description="Helical" evidence="7">
    <location>
        <begin position="186"/>
        <end position="213"/>
    </location>
</feature>
<dbReference type="InterPro" id="IPR004681">
    <property type="entry name" value="TRAP_DctM"/>
</dbReference>
<comment type="caution">
    <text evidence="9">The sequence shown here is derived from an EMBL/GenBank/DDBJ whole genome shotgun (WGS) entry which is preliminary data.</text>
</comment>
<dbReference type="GO" id="GO:0005886">
    <property type="term" value="C:plasma membrane"/>
    <property type="evidence" value="ECO:0007669"/>
    <property type="project" value="UniProtKB-SubCell"/>
</dbReference>
<evidence type="ECO:0000259" key="8">
    <source>
        <dbReference type="Pfam" id="PF06808"/>
    </source>
</evidence>
<feature type="transmembrane region" description="Helical" evidence="7">
    <location>
        <begin position="108"/>
        <end position="141"/>
    </location>
</feature>
<dbReference type="Pfam" id="PF06808">
    <property type="entry name" value="DctM"/>
    <property type="match status" value="1"/>
</dbReference>
<feature type="transmembrane region" description="Helical" evidence="7">
    <location>
        <begin position="340"/>
        <end position="368"/>
    </location>
</feature>
<comment type="function">
    <text evidence="7">Part of the tripartite ATP-independent periplasmic (TRAP) transport system.</text>
</comment>
<feature type="transmembrane region" description="Helical" evidence="7">
    <location>
        <begin position="12"/>
        <end position="32"/>
    </location>
</feature>
<comment type="subcellular location">
    <subcellularLocation>
        <location evidence="1 7">Cell inner membrane</location>
        <topology evidence="1 7">Multi-pass membrane protein</topology>
    </subcellularLocation>
</comment>
<protein>
    <recommendedName>
        <fullName evidence="7">TRAP transporter large permease protein</fullName>
    </recommendedName>
</protein>
<dbReference type="PIRSF" id="PIRSF006066">
    <property type="entry name" value="HI0050"/>
    <property type="match status" value="1"/>
</dbReference>
<dbReference type="Proteomes" id="UP000019113">
    <property type="component" value="Unassembled WGS sequence"/>
</dbReference>
<dbReference type="AlphaFoldDB" id="W1N950"/>
<keyword evidence="5 7" id="KW-1133">Transmembrane helix</keyword>
<evidence type="ECO:0000256" key="4">
    <source>
        <dbReference type="ARBA" id="ARBA00022692"/>
    </source>
</evidence>
<keyword evidence="4 7" id="KW-0812">Transmembrane</keyword>
<name>W1N950_9GAMM</name>
<feature type="transmembrane region" description="Helical" evidence="7">
    <location>
        <begin position="38"/>
        <end position="60"/>
    </location>
</feature>
<evidence type="ECO:0000256" key="7">
    <source>
        <dbReference type="RuleBase" id="RU369079"/>
    </source>
</evidence>
<dbReference type="STRING" id="1178482.AR456_17970"/>
<sequence>MISSILSSISHSLTPELLTIFMFAGLLIGLFMGHPLAFVLGGTAVLAACLGPGSNVLGIIINNIYGRAMDNYVLVAIPLFILMARFLNDSGVTERMFQAMRLLLGRVRGGLALTVVIVSVLLAATTGIVGASIAVMGLIALAPMLKYGYHKGLSAGVIMASGCLGILIPPSIMLILMASYSPVSVGALFAGALIPGLMLGAMYALYVLVICLIKPEYGPPVGAEERADTSTGELLLMLAKYVLPPMSLILGVLGALFTGIATATEASAIGVTIAFVLFLIFGDRKLSTCYNTFLEASKTTTMVMFVLVGATAFTGVFSIGGGTEVISDLVLAIPGGTLGALLLMFLLVFVLGMFLDWTGIVLLSFPIMLPIIEIMGVDTLWFVVMVAVVLQTSFLTPPFGYALFYLKGVAPPEVQTLDLYKAVIPFCLLIMLTCALLAWFPWLITGLPQMMVGYGG</sequence>
<accession>W1N950</accession>
<evidence type="ECO:0000256" key="5">
    <source>
        <dbReference type="ARBA" id="ARBA00022989"/>
    </source>
</evidence>
<keyword evidence="10" id="KW-1185">Reference proteome</keyword>
<proteinExistence type="inferred from homology"/>
<dbReference type="RefSeq" id="WP_021817929.1">
    <property type="nucleotide sequence ID" value="NZ_AVBC01000019.1"/>
</dbReference>
<keyword evidence="3 7" id="KW-0997">Cell inner membrane</keyword>